<feature type="region of interest" description="Disordered" evidence="1">
    <location>
        <begin position="1"/>
        <end position="28"/>
    </location>
</feature>
<dbReference type="AlphaFoldDB" id="A0AAW2F3E6"/>
<comment type="caution">
    <text evidence="2">The sequence shown here is derived from an EMBL/GenBank/DDBJ whole genome shotgun (WGS) entry which is preliminary data.</text>
</comment>
<reference evidence="2 3" key="1">
    <citation type="submission" date="2023-03" db="EMBL/GenBank/DDBJ databases">
        <title>High recombination rates correlate with genetic variation in Cardiocondyla obscurior ants.</title>
        <authorList>
            <person name="Errbii M."/>
        </authorList>
    </citation>
    <scope>NUCLEOTIDE SEQUENCE [LARGE SCALE GENOMIC DNA]</scope>
    <source>
        <strain evidence="2">Alpha-2009</strain>
        <tissue evidence="2">Whole body</tissue>
    </source>
</reference>
<proteinExistence type="predicted"/>
<gene>
    <name evidence="2" type="ORF">PUN28_014250</name>
</gene>
<evidence type="ECO:0000313" key="3">
    <source>
        <dbReference type="Proteomes" id="UP001430953"/>
    </source>
</evidence>
<name>A0AAW2F3E6_9HYME</name>
<organism evidence="2 3">
    <name type="scientific">Cardiocondyla obscurior</name>
    <dbReference type="NCBI Taxonomy" id="286306"/>
    <lineage>
        <taxon>Eukaryota</taxon>
        <taxon>Metazoa</taxon>
        <taxon>Ecdysozoa</taxon>
        <taxon>Arthropoda</taxon>
        <taxon>Hexapoda</taxon>
        <taxon>Insecta</taxon>
        <taxon>Pterygota</taxon>
        <taxon>Neoptera</taxon>
        <taxon>Endopterygota</taxon>
        <taxon>Hymenoptera</taxon>
        <taxon>Apocrita</taxon>
        <taxon>Aculeata</taxon>
        <taxon>Formicoidea</taxon>
        <taxon>Formicidae</taxon>
        <taxon>Myrmicinae</taxon>
        <taxon>Cardiocondyla</taxon>
    </lineage>
</organism>
<evidence type="ECO:0000313" key="2">
    <source>
        <dbReference type="EMBL" id="KAL0109021.1"/>
    </source>
</evidence>
<evidence type="ECO:0000256" key="1">
    <source>
        <dbReference type="SAM" id="MobiDB-lite"/>
    </source>
</evidence>
<keyword evidence="3" id="KW-1185">Reference proteome</keyword>
<dbReference type="EMBL" id="JADYXP020000015">
    <property type="protein sequence ID" value="KAL0109021.1"/>
    <property type="molecule type" value="Genomic_DNA"/>
</dbReference>
<protein>
    <submittedName>
        <fullName evidence="2">Uncharacterized protein</fullName>
    </submittedName>
</protein>
<accession>A0AAW2F3E6</accession>
<dbReference type="Proteomes" id="UP001430953">
    <property type="component" value="Unassembled WGS sequence"/>
</dbReference>
<sequence>MMSAPLVRIPDQTPRCLPERPGLAGPLEVPLDQRTTADRDCNSRGCCGGRGDDDNTGEEFSRQQQRQRNAFVIIHHLRFRFFLLPRHLHLLHHLVSLVDLAVPPSFPDAVEAVAVCAVPGVVRDFRVSTTTPATTAALDARDDAAGIEDDLMRKHLNNTCFVVVVVPLPRLASSQCGAPRFMLHPERPATYPPPSPCLLLLPLPPPPSSSPSPCTLCCCLSSPMITAGGGTAIRTTTMITTTTVAVTIT</sequence>